<dbReference type="Proteomes" id="UP001333818">
    <property type="component" value="Unassembled WGS sequence"/>
</dbReference>
<gene>
    <name evidence="1" type="ORF">V2H45_15325</name>
</gene>
<evidence type="ECO:0000313" key="2">
    <source>
        <dbReference type="Proteomes" id="UP001333818"/>
    </source>
</evidence>
<name>A0AAW9Q4D3_9CYAN</name>
<comment type="caution">
    <text evidence="1">The sequence shown here is derived from an EMBL/GenBank/DDBJ whole genome shotgun (WGS) entry which is preliminary data.</text>
</comment>
<accession>A0AAW9Q4D3</accession>
<evidence type="ECO:0000313" key="1">
    <source>
        <dbReference type="EMBL" id="MEE3718110.1"/>
    </source>
</evidence>
<dbReference type="EMBL" id="JAZBJZ010000064">
    <property type="protein sequence ID" value="MEE3718110.1"/>
    <property type="molecule type" value="Genomic_DNA"/>
</dbReference>
<reference evidence="1" key="1">
    <citation type="submission" date="2024-01" db="EMBL/GenBank/DDBJ databases">
        <title>Bank of Algae and Cyanobacteria of the Azores (BACA) strain genomes.</title>
        <authorList>
            <person name="Luz R."/>
            <person name="Cordeiro R."/>
            <person name="Fonseca A."/>
            <person name="Goncalves V."/>
        </authorList>
    </citation>
    <scope>NUCLEOTIDE SEQUENCE</scope>
    <source>
        <strain evidence="1">BACA0141</strain>
    </source>
</reference>
<organism evidence="1 2">
    <name type="scientific">Tumidithrix elongata BACA0141</name>
    <dbReference type="NCBI Taxonomy" id="2716417"/>
    <lineage>
        <taxon>Bacteria</taxon>
        <taxon>Bacillati</taxon>
        <taxon>Cyanobacteriota</taxon>
        <taxon>Cyanophyceae</taxon>
        <taxon>Pseudanabaenales</taxon>
        <taxon>Pseudanabaenaceae</taxon>
        <taxon>Tumidithrix</taxon>
        <taxon>Tumidithrix elongata</taxon>
    </lineage>
</organism>
<dbReference type="RefSeq" id="WP_330484541.1">
    <property type="nucleotide sequence ID" value="NZ_JAZBJZ010000064.1"/>
</dbReference>
<proteinExistence type="predicted"/>
<dbReference type="AlphaFoldDB" id="A0AAW9Q4D3"/>
<keyword evidence="2" id="KW-1185">Reference proteome</keyword>
<protein>
    <submittedName>
        <fullName evidence="1">Uncharacterized protein</fullName>
    </submittedName>
</protein>
<sequence>MPKLKTGTPELQTLCSLNLLKFSPLSKLLNKRLSPPQTKNRSHYNWSIGTYIRDRLAKSEWGQKAIEQLIDKEAQCPIVVASLRQKTKHSVKF</sequence>